<dbReference type="RefSeq" id="WP_334482453.1">
    <property type="nucleotide sequence ID" value="NZ_JAZHRV010000001.1"/>
</dbReference>
<proteinExistence type="predicted"/>
<evidence type="ECO:0000259" key="2">
    <source>
        <dbReference type="Pfam" id="PF20434"/>
    </source>
</evidence>
<organism evidence="3 4">
    <name type="scientific">Bradyrhizobium algeriense</name>
    <dbReference type="NCBI Taxonomy" id="634784"/>
    <lineage>
        <taxon>Bacteria</taxon>
        <taxon>Pseudomonadati</taxon>
        <taxon>Pseudomonadota</taxon>
        <taxon>Alphaproteobacteria</taxon>
        <taxon>Hyphomicrobiales</taxon>
        <taxon>Nitrobacteraceae</taxon>
        <taxon>Bradyrhizobium</taxon>
    </lineage>
</organism>
<dbReference type="EC" id="3.5.1.9" evidence="3"/>
<dbReference type="SUPFAM" id="SSF53474">
    <property type="entry name" value="alpha/beta-Hydrolases"/>
    <property type="match status" value="1"/>
</dbReference>
<name>A0ABU8BED8_9BRAD</name>
<comment type="caution">
    <text evidence="3">The sequence shown here is derived from an EMBL/GenBank/DDBJ whole genome shotgun (WGS) entry which is preliminary data.</text>
</comment>
<evidence type="ECO:0000313" key="4">
    <source>
        <dbReference type="Proteomes" id="UP001364224"/>
    </source>
</evidence>
<dbReference type="Gene3D" id="3.40.50.1820">
    <property type="entry name" value="alpha/beta hydrolase"/>
    <property type="match status" value="1"/>
</dbReference>
<sequence>MTTLFSALDWRAMSQEARDLGLNNAVAAPGSLEMVAGWEQRSAAMRKRFPGHLDLRYGPRERNRIDFLKAADNAPTLLFIHGGYWQARAKEVFTVVTEGPMAHGINVALIGYTLAPEAALDEIVAEIHAGIDFLSGQLPALGAAAGGIVVSGWSAGGHLTSMVLSHPKVRAGMAISGIYDLEPIRHSYLNEKLRADEATSHRNSPMMQEGGPPKPLSLVVGSAELPLLRKQTADFAGHRARHGLPVTYEEIPGANHFTIMHEMMSPRGRITTLIRQLFERTTGQN</sequence>
<dbReference type="PANTHER" id="PTHR48081:SF33">
    <property type="entry name" value="KYNURENINE FORMAMIDASE"/>
    <property type="match status" value="1"/>
</dbReference>
<reference evidence="3 4" key="1">
    <citation type="submission" date="2024-02" db="EMBL/GenBank/DDBJ databases">
        <title>Adaptive strategies in a cosmopolitan and abundant soil bacterium.</title>
        <authorList>
            <person name="Carini P."/>
        </authorList>
    </citation>
    <scope>NUCLEOTIDE SEQUENCE [LARGE SCALE GENOMIC DNA]</scope>
    <source>
        <strain evidence="3 4">AZCC 1608</strain>
    </source>
</reference>
<protein>
    <submittedName>
        <fullName evidence="3">Arylformamidase</fullName>
        <ecNumber evidence="3">3.5.1.9</ecNumber>
    </submittedName>
</protein>
<dbReference type="InterPro" id="IPR049492">
    <property type="entry name" value="BD-FAE-like_dom"/>
</dbReference>
<evidence type="ECO:0000256" key="1">
    <source>
        <dbReference type="ARBA" id="ARBA00022801"/>
    </source>
</evidence>
<keyword evidence="4" id="KW-1185">Reference proteome</keyword>
<keyword evidence="1 3" id="KW-0378">Hydrolase</keyword>
<dbReference type="PANTHER" id="PTHR48081">
    <property type="entry name" value="AB HYDROLASE SUPERFAMILY PROTEIN C4A8.06C"/>
    <property type="match status" value="1"/>
</dbReference>
<dbReference type="InterPro" id="IPR050300">
    <property type="entry name" value="GDXG_lipolytic_enzyme"/>
</dbReference>
<dbReference type="EMBL" id="JAZHRV010000001">
    <property type="protein sequence ID" value="MEH2556905.1"/>
    <property type="molecule type" value="Genomic_DNA"/>
</dbReference>
<dbReference type="Pfam" id="PF20434">
    <property type="entry name" value="BD-FAE"/>
    <property type="match status" value="1"/>
</dbReference>
<feature type="domain" description="BD-FAE-like" evidence="2">
    <location>
        <begin position="71"/>
        <end position="163"/>
    </location>
</feature>
<dbReference type="InterPro" id="IPR029058">
    <property type="entry name" value="AB_hydrolase_fold"/>
</dbReference>
<dbReference type="Proteomes" id="UP001364224">
    <property type="component" value="Unassembled WGS sequence"/>
</dbReference>
<evidence type="ECO:0000313" key="3">
    <source>
        <dbReference type="EMBL" id="MEH2556905.1"/>
    </source>
</evidence>
<dbReference type="GO" id="GO:0004061">
    <property type="term" value="F:arylformamidase activity"/>
    <property type="evidence" value="ECO:0007669"/>
    <property type="project" value="UniProtKB-EC"/>
</dbReference>
<accession>A0ABU8BED8</accession>
<gene>
    <name evidence="3" type="ORF">V1286_004434</name>
</gene>